<organism evidence="2 3">
    <name type="scientific">Marinisporobacter balticus</name>
    <dbReference type="NCBI Taxonomy" id="2018667"/>
    <lineage>
        <taxon>Bacteria</taxon>
        <taxon>Bacillati</taxon>
        <taxon>Bacillota</taxon>
        <taxon>Clostridia</taxon>
        <taxon>Peptostreptococcales</taxon>
        <taxon>Thermotaleaceae</taxon>
        <taxon>Marinisporobacter</taxon>
    </lineage>
</organism>
<sequence length="255" mass="30040">MNNLVPIEMEGQRVLSTKQLADRFETDSKQITRNFERNKDRYQEGKHYFALTGQALVDFKGSRQNDDTLKFVSVLYLWTERGCFYHAKSLGTDRAWEVYDQLVETYFKVRELVKPQSIEDLIILQAESMKEVKRQLALTREEVATTRETIKNVKDTLLMKDDNWRRDIQTMVNKVSKNSMMNFQETKSESYRLLEMRAHCNLNVRVKNMKQRLEETGSTKTQINKVCKLDAIESDPRLKEIYSSIVKEMVIKFVA</sequence>
<dbReference type="Pfam" id="PF10543">
    <property type="entry name" value="ORF6N"/>
    <property type="match status" value="1"/>
</dbReference>
<evidence type="ECO:0000259" key="1">
    <source>
        <dbReference type="Pfam" id="PF10543"/>
    </source>
</evidence>
<dbReference type="RefSeq" id="WP_165916204.1">
    <property type="nucleotide sequence ID" value="NZ_SLWV01000003.1"/>
</dbReference>
<keyword evidence="3" id="KW-1185">Reference proteome</keyword>
<protein>
    <submittedName>
        <fullName evidence="2">ORF6N domain-containing protein</fullName>
    </submittedName>
</protein>
<name>A0A4R2KX08_9FIRM</name>
<evidence type="ECO:0000313" key="2">
    <source>
        <dbReference type="EMBL" id="TCO79101.1"/>
    </source>
</evidence>
<proteinExistence type="predicted"/>
<feature type="domain" description="KilA-N DNA-binding" evidence="1">
    <location>
        <begin position="6"/>
        <end position="88"/>
    </location>
</feature>
<dbReference type="EMBL" id="SLWV01000003">
    <property type="protein sequence ID" value="TCO79101.1"/>
    <property type="molecule type" value="Genomic_DNA"/>
</dbReference>
<dbReference type="AlphaFoldDB" id="A0A4R2KX08"/>
<dbReference type="InterPro" id="IPR018873">
    <property type="entry name" value="KilA-N_DNA-bd_domain"/>
</dbReference>
<dbReference type="Proteomes" id="UP000294919">
    <property type="component" value="Unassembled WGS sequence"/>
</dbReference>
<comment type="caution">
    <text evidence="2">The sequence shown here is derived from an EMBL/GenBank/DDBJ whole genome shotgun (WGS) entry which is preliminary data.</text>
</comment>
<reference evidence="2 3" key="1">
    <citation type="submission" date="2019-03" db="EMBL/GenBank/DDBJ databases">
        <title>Genomic Encyclopedia of Type Strains, Phase IV (KMG-IV): sequencing the most valuable type-strain genomes for metagenomic binning, comparative biology and taxonomic classification.</title>
        <authorList>
            <person name="Goeker M."/>
        </authorList>
    </citation>
    <scope>NUCLEOTIDE SEQUENCE [LARGE SCALE GENOMIC DNA]</scope>
    <source>
        <strain evidence="2 3">DSM 102940</strain>
    </source>
</reference>
<gene>
    <name evidence="2" type="ORF">EV214_103153</name>
</gene>
<accession>A0A4R2KX08</accession>
<evidence type="ECO:0000313" key="3">
    <source>
        <dbReference type="Proteomes" id="UP000294919"/>
    </source>
</evidence>